<name>A0A6N0NY40_9CREN</name>
<gene>
    <name evidence="3" type="ORF">GWK48_08990</name>
</gene>
<dbReference type="GO" id="GO:0016491">
    <property type="term" value="F:oxidoreductase activity"/>
    <property type="evidence" value="ECO:0007669"/>
    <property type="project" value="UniProtKB-KW"/>
</dbReference>
<evidence type="ECO:0000313" key="4">
    <source>
        <dbReference type="Proteomes" id="UP000509301"/>
    </source>
</evidence>
<dbReference type="PANTHER" id="PTHR42947">
    <property type="entry name" value="COB--COM HETERODISULFIDE REDUCTASE SUBUNIT B 1"/>
    <property type="match status" value="1"/>
</dbReference>
<dbReference type="Proteomes" id="UP000509301">
    <property type="component" value="Chromosome"/>
</dbReference>
<dbReference type="PANTHER" id="PTHR42947:SF1">
    <property type="entry name" value="COB--COM HETERODISULFIDE REDUCTASE SUBUNIT B 1"/>
    <property type="match status" value="1"/>
</dbReference>
<evidence type="ECO:0000256" key="1">
    <source>
        <dbReference type="ARBA" id="ARBA00023002"/>
    </source>
</evidence>
<protein>
    <submittedName>
        <fullName evidence="3">Disulfide reductase</fullName>
    </submittedName>
</protein>
<proteinExistence type="predicted"/>
<keyword evidence="4" id="KW-1185">Reference proteome</keyword>
<dbReference type="Gene3D" id="1.20.1050.140">
    <property type="match status" value="1"/>
</dbReference>
<keyword evidence="1" id="KW-0560">Oxidoreductase</keyword>
<dbReference type="RefSeq" id="WP_174631526.1">
    <property type="nucleotide sequence ID" value="NZ_CP049074.1"/>
</dbReference>
<evidence type="ECO:0000313" key="3">
    <source>
        <dbReference type="EMBL" id="QKR00489.1"/>
    </source>
</evidence>
<dbReference type="InterPro" id="IPR004017">
    <property type="entry name" value="Cys_rich_dom"/>
</dbReference>
<dbReference type="Pfam" id="PF02754">
    <property type="entry name" value="CCG"/>
    <property type="match status" value="2"/>
</dbReference>
<accession>A0A6N0NY40</accession>
<dbReference type="EMBL" id="CP049074">
    <property type="protein sequence ID" value="QKR00489.1"/>
    <property type="molecule type" value="Genomic_DNA"/>
</dbReference>
<dbReference type="OrthoDB" id="144689at2157"/>
<dbReference type="KEGG" id="mten:GWK48_08990"/>
<sequence>MKVAYYPGCATHGLSKDVDIATKKVAEVLGLELVEVEDWNCCGGGFLDEYDEKSHVALNLRNLSKVEKMGLNKMATPCSVCLQSHRLATNNYKENKELKKEVDSRLKSASLEYKGSVDAEHIVWVLVRDVGVEKIKQHVTKPLKQLKVGTYYGCQMLRPEQIMGFEPAYNPHSLEDLVSATGATPVRFPMATACCGFPLMGSNPKGGLKLAYNVLSSARSVGADLVVHPCSLCHLQLDVTQFKVMEEFKTGWTMPTIYVTQLLAISFGVSPKELGLSKIAMRALEERGIT</sequence>
<feature type="domain" description="Cysteine-rich" evidence="2">
    <location>
        <begin position="149"/>
        <end position="238"/>
    </location>
</feature>
<dbReference type="GeneID" id="55642076"/>
<dbReference type="AlphaFoldDB" id="A0A6N0NY40"/>
<organism evidence="3 4">
    <name type="scientific">Metallosphaera tengchongensis</name>
    <dbReference type="NCBI Taxonomy" id="1532350"/>
    <lineage>
        <taxon>Archaea</taxon>
        <taxon>Thermoproteota</taxon>
        <taxon>Thermoprotei</taxon>
        <taxon>Sulfolobales</taxon>
        <taxon>Sulfolobaceae</taxon>
        <taxon>Metallosphaera</taxon>
    </lineage>
</organism>
<reference evidence="3 4" key="1">
    <citation type="submission" date="2020-02" db="EMBL/GenBank/DDBJ databases">
        <title>Comparative genome analysis reveals the metabolism and evolution of the thermophilic archaeal genus Metallosphaera.</title>
        <authorList>
            <person name="Jiang C."/>
        </authorList>
    </citation>
    <scope>NUCLEOTIDE SEQUENCE [LARGE SCALE GENOMIC DNA]</scope>
    <source>
        <strain evidence="3 4">Ric-A</strain>
    </source>
</reference>
<evidence type="ECO:0000259" key="2">
    <source>
        <dbReference type="Pfam" id="PF02754"/>
    </source>
</evidence>
<feature type="domain" description="Cysteine-rich" evidence="2">
    <location>
        <begin position="3"/>
        <end position="82"/>
    </location>
</feature>
<dbReference type="InterPro" id="IPR051278">
    <property type="entry name" value="HdrB/HdrD_reductase"/>
</dbReference>